<reference evidence="6" key="2">
    <citation type="submission" date="2015-02" db="UniProtKB">
        <authorList>
            <consortium name="EnsemblMetazoa"/>
        </authorList>
    </citation>
    <scope>IDENTIFICATION</scope>
</reference>
<dbReference type="SUPFAM" id="SSF47473">
    <property type="entry name" value="EF-hand"/>
    <property type="match status" value="1"/>
</dbReference>
<evidence type="ECO:0000256" key="2">
    <source>
        <dbReference type="ARBA" id="ARBA00022574"/>
    </source>
</evidence>
<feature type="region of interest" description="Disordered" evidence="5">
    <location>
        <begin position="885"/>
        <end position="905"/>
    </location>
</feature>
<keyword evidence="2 4" id="KW-0853">WD repeat</keyword>
<evidence type="ECO:0000256" key="3">
    <source>
        <dbReference type="ARBA" id="ARBA00022737"/>
    </source>
</evidence>
<organism evidence="6 7">
    <name type="scientific">Strigamia maritima</name>
    <name type="common">European centipede</name>
    <name type="synonym">Geophilus maritimus</name>
    <dbReference type="NCBI Taxonomy" id="126957"/>
    <lineage>
        <taxon>Eukaryota</taxon>
        <taxon>Metazoa</taxon>
        <taxon>Ecdysozoa</taxon>
        <taxon>Arthropoda</taxon>
        <taxon>Myriapoda</taxon>
        <taxon>Chilopoda</taxon>
        <taxon>Pleurostigmophora</taxon>
        <taxon>Geophilomorpha</taxon>
        <taxon>Linotaeniidae</taxon>
        <taxon>Strigamia</taxon>
    </lineage>
</organism>
<dbReference type="PANTHER" id="PTHR44324:SF6">
    <property type="entry name" value="EF-HAND CALCIUM BINDING DOMAIN 8"/>
    <property type="match status" value="1"/>
</dbReference>
<feature type="repeat" description="WD" evidence="4">
    <location>
        <begin position="352"/>
        <end position="377"/>
    </location>
</feature>
<dbReference type="PhylomeDB" id="T1IXP0"/>
<dbReference type="AlphaFoldDB" id="T1IXP0"/>
<reference evidence="7" key="1">
    <citation type="submission" date="2011-05" db="EMBL/GenBank/DDBJ databases">
        <authorList>
            <person name="Richards S.R."/>
            <person name="Qu J."/>
            <person name="Jiang H."/>
            <person name="Jhangiani S.N."/>
            <person name="Agravi P."/>
            <person name="Goodspeed R."/>
            <person name="Gross S."/>
            <person name="Mandapat C."/>
            <person name="Jackson L."/>
            <person name="Mathew T."/>
            <person name="Pu L."/>
            <person name="Thornton R."/>
            <person name="Saada N."/>
            <person name="Wilczek-Boney K.B."/>
            <person name="Lee S."/>
            <person name="Kovar C."/>
            <person name="Wu Y."/>
            <person name="Scherer S.E."/>
            <person name="Worley K.C."/>
            <person name="Muzny D.M."/>
            <person name="Gibbs R."/>
        </authorList>
    </citation>
    <scope>NUCLEOTIDE SEQUENCE</scope>
    <source>
        <strain evidence="7">Brora</strain>
    </source>
</reference>
<dbReference type="InterPro" id="IPR001680">
    <property type="entry name" value="WD40_rpt"/>
</dbReference>
<dbReference type="PANTHER" id="PTHR44324">
    <property type="entry name" value="WD40 REPEAT DOMAIN 95"/>
    <property type="match status" value="1"/>
</dbReference>
<evidence type="ECO:0000313" key="7">
    <source>
        <dbReference type="Proteomes" id="UP000014500"/>
    </source>
</evidence>
<keyword evidence="3" id="KW-0677">Repeat</keyword>
<dbReference type="PROSITE" id="PS50082">
    <property type="entry name" value="WD_REPEATS_2"/>
    <property type="match status" value="4"/>
</dbReference>
<dbReference type="PROSITE" id="PS50294">
    <property type="entry name" value="WD_REPEATS_REGION"/>
    <property type="match status" value="2"/>
</dbReference>
<evidence type="ECO:0000313" key="6">
    <source>
        <dbReference type="EnsemblMetazoa" id="SMAR005980-PA"/>
    </source>
</evidence>
<dbReference type="Pfam" id="PF00400">
    <property type="entry name" value="WD40"/>
    <property type="match status" value="5"/>
</dbReference>
<dbReference type="InterPro" id="IPR015943">
    <property type="entry name" value="WD40/YVTN_repeat-like_dom_sf"/>
</dbReference>
<dbReference type="OMA" id="FISHANP"/>
<proteinExistence type="predicted"/>
<keyword evidence="7" id="KW-1185">Reference proteome</keyword>
<evidence type="ECO:0000256" key="5">
    <source>
        <dbReference type="SAM" id="MobiDB-lite"/>
    </source>
</evidence>
<evidence type="ECO:0000256" key="4">
    <source>
        <dbReference type="PROSITE-ProRule" id="PRU00221"/>
    </source>
</evidence>
<sequence>MAKEASSSLRENKMTRELHDLLSEADMSHIKLQFQVKQVLRYGVTFAEFEEIINDVMPLTSTISEEDLRTIFTKIDVHSTGLITWNGFITYILSSLQRDEAADLGIENALQSTLRVIECPHHDVIQRIDVMPQVQMNTGEVSYMVCRYVTASKDGVIAVWSQKLKLLKYKLCRSHFSSSSNSKIFPWILDMVCIPNAQMIATCSTDETICFYDVTNANMDLLISITKLEAVATCLSFWFNPQNLEHSVLVFGDNVGTVTYLEFEKAVSQKLFGISSVYEVKTVKLNDLLKKQVEHINGFQYPTLHDEWVRQVKYVSTLKSIVSCSVSSNISMSICSTFLDFSTKIFVVQKGISSFDYSNQHNMIITGSIDRCLRIWNPYINKKPIVTLSGHNAPVLHVIFIEEKYQAISISEDKCVKVWDLKEQSCIQTIYDRTMKWGNNRICAAFHDSSHRLLLLGSIKLISIERIWQPECTDKTVFISHANPLLGVTFSNIYEYIVSASDNGSIIFWDLETGQRRVKISLTHSTNFDGLEVSTAITAMSLDENGRRLLTAGGDGLLKMWSISNGVLMKSIKLPENKDINAILACKKHIYFGGWTKRVYVCNDGLHLDTMKSWPVHHTDDIMAISHIVPNHLATASWDGKVMIWVLESGQQLTVLSLQNQYVFNYMPQLQTLARSQIVGARGLDADLTIGRRSMEQNKKIDHSYKKKTKRKPSSTRNVSVALDIVFPALNCMVSMPIRIERPSVGSVFVGDTDGFVQLWSIARSGGLIAIFGNVTAIEHYTSCMVTDTENKYLFTVLTASKDKSVRVWTYSGAYLRTLGDTREWSLKATLCAPDSPMHRKIPADIGRVAAGPTLQVILQGVSPHWYRLRKIILRTYVKSIARKKTTDVAPSTPPTEEEQRKVTRTADRLAAQEVIYSKLQNPLGKNFTCKHIKRDKPDLPVIANIYKEMNCVYAYLESQVLGPISLESSMRYLETHRFPTRLKSKFEQVNKNLGSR</sequence>
<dbReference type="SMART" id="SM00320">
    <property type="entry name" value="WD40"/>
    <property type="match status" value="9"/>
</dbReference>
<dbReference type="Proteomes" id="UP000014500">
    <property type="component" value="Unassembled WGS sequence"/>
</dbReference>
<dbReference type="InterPro" id="IPR011992">
    <property type="entry name" value="EF-hand-dom_pair"/>
</dbReference>
<dbReference type="EnsemblMetazoa" id="SMAR005980-RA">
    <property type="protein sequence ID" value="SMAR005980-PA"/>
    <property type="gene ID" value="SMAR005980"/>
</dbReference>
<evidence type="ECO:0000256" key="1">
    <source>
        <dbReference type="ARBA" id="ARBA00014901"/>
    </source>
</evidence>
<dbReference type="HOGENOM" id="CLU_006741_0_1_1"/>
<dbReference type="InterPro" id="IPR036322">
    <property type="entry name" value="WD40_repeat_dom_sf"/>
</dbReference>
<dbReference type="PROSITE" id="PS00678">
    <property type="entry name" value="WD_REPEATS_1"/>
    <property type="match status" value="2"/>
</dbReference>
<feature type="repeat" description="WD" evidence="4">
    <location>
        <begin position="478"/>
        <end position="519"/>
    </location>
</feature>
<dbReference type="Gene3D" id="2.130.10.10">
    <property type="entry name" value="YVTN repeat-like/Quinoprotein amine dehydrogenase"/>
    <property type="match status" value="3"/>
</dbReference>
<dbReference type="InterPro" id="IPR051242">
    <property type="entry name" value="WD-EF-hand_domain"/>
</dbReference>
<dbReference type="EMBL" id="JH431657">
    <property type="status" value="NOT_ANNOTATED_CDS"/>
    <property type="molecule type" value="Genomic_DNA"/>
</dbReference>
<name>T1IXP0_STRMM</name>
<dbReference type="STRING" id="126957.T1IXP0"/>
<feature type="repeat" description="WD" evidence="4">
    <location>
        <begin position="388"/>
        <end position="429"/>
    </location>
</feature>
<feature type="repeat" description="WD" evidence="4">
    <location>
        <begin position="537"/>
        <end position="571"/>
    </location>
</feature>
<dbReference type="SUPFAM" id="SSF50978">
    <property type="entry name" value="WD40 repeat-like"/>
    <property type="match status" value="3"/>
</dbReference>
<protein>
    <recommendedName>
        <fullName evidence="1">WD repeat-containing protein on Y chromosome</fullName>
    </recommendedName>
</protein>
<accession>T1IXP0</accession>
<dbReference type="eggNOG" id="KOG0266">
    <property type="taxonomic scope" value="Eukaryota"/>
</dbReference>
<dbReference type="InterPro" id="IPR019775">
    <property type="entry name" value="WD40_repeat_CS"/>
</dbReference>